<evidence type="ECO:0000259" key="4">
    <source>
        <dbReference type="Pfam" id="PF05065"/>
    </source>
</evidence>
<evidence type="ECO:0000256" key="3">
    <source>
        <dbReference type="SAM" id="MobiDB-lite"/>
    </source>
</evidence>
<accession>A0A0F9T7U0</accession>
<keyword evidence="2" id="KW-0946">Virion</keyword>
<feature type="domain" description="Phage capsid-like C-terminal" evidence="4">
    <location>
        <begin position="146"/>
        <end position="423"/>
    </location>
</feature>
<sequence>MKLKDLLARLAAIKTEAKAICDAADSDNAGDITEDQKKVFDALMVEKDEVNANIKRLEQLGDMDASAGRVTEPSAPANPDPGPRATVHDRAEEDPMRGFAHVADFAMAVRAASARPGAEAYGLDPRLNIGADAPTNFHRETGSSDGFMVPPMIVQTVWDMIFDGEGILNAVAPEPTESNQVQISRDESTPWSSTGLQANWASEGVQLSPSRLLTEQSNVQLHKLHAFVTATEELLSDAPRLNNRLTKGAAAVIKWVADDAIVLGDGVGKPLGWQTSGALVTIAKEAAQAADTIVSANVLKMFARLLAIQSRGAFWLAHKSTLPQLAVLTIGNQPVYTQVGTGIQDMPAARLLGMPIVWSEHAQVVGDLNDINLVSPMGYYATTKAGGMKFAQSMHLFFDFDVQAFRWTFRLGGQPYLSAPVTPANGGDTLSHFITLAARA</sequence>
<protein>
    <recommendedName>
        <fullName evidence="4">Phage capsid-like C-terminal domain-containing protein</fullName>
    </recommendedName>
</protein>
<reference evidence="5" key="1">
    <citation type="journal article" date="2015" name="Nature">
        <title>Complex archaea that bridge the gap between prokaryotes and eukaryotes.</title>
        <authorList>
            <person name="Spang A."/>
            <person name="Saw J.H."/>
            <person name="Jorgensen S.L."/>
            <person name="Zaremba-Niedzwiedzka K."/>
            <person name="Martijn J."/>
            <person name="Lind A.E."/>
            <person name="van Eijk R."/>
            <person name="Schleper C."/>
            <person name="Guy L."/>
            <person name="Ettema T.J."/>
        </authorList>
    </citation>
    <scope>NUCLEOTIDE SEQUENCE</scope>
</reference>
<dbReference type="InterPro" id="IPR054612">
    <property type="entry name" value="Phage_capsid-like_C"/>
</dbReference>
<dbReference type="AlphaFoldDB" id="A0A0F9T7U0"/>
<dbReference type="InterPro" id="IPR024455">
    <property type="entry name" value="Phage_capsid"/>
</dbReference>
<name>A0A0F9T7U0_9ZZZZ</name>
<feature type="region of interest" description="Disordered" evidence="3">
    <location>
        <begin position="67"/>
        <end position="88"/>
    </location>
</feature>
<dbReference type="Pfam" id="PF05065">
    <property type="entry name" value="Phage_capsid"/>
    <property type="match status" value="1"/>
</dbReference>
<evidence type="ECO:0000256" key="2">
    <source>
        <dbReference type="ARBA" id="ARBA00022844"/>
    </source>
</evidence>
<proteinExistence type="predicted"/>
<evidence type="ECO:0000313" key="5">
    <source>
        <dbReference type="EMBL" id="KKN71032.1"/>
    </source>
</evidence>
<gene>
    <name evidence="5" type="ORF">LCGC14_0424490</name>
</gene>
<dbReference type="GO" id="GO:0044423">
    <property type="term" value="C:virion component"/>
    <property type="evidence" value="ECO:0007669"/>
    <property type="project" value="UniProtKB-KW"/>
</dbReference>
<evidence type="ECO:0000256" key="1">
    <source>
        <dbReference type="ARBA" id="ARBA00004328"/>
    </source>
</evidence>
<organism evidence="5">
    <name type="scientific">marine sediment metagenome</name>
    <dbReference type="NCBI Taxonomy" id="412755"/>
    <lineage>
        <taxon>unclassified sequences</taxon>
        <taxon>metagenomes</taxon>
        <taxon>ecological metagenomes</taxon>
    </lineage>
</organism>
<dbReference type="NCBIfam" id="TIGR01554">
    <property type="entry name" value="major_cap_HK97"/>
    <property type="match status" value="1"/>
</dbReference>
<comment type="caution">
    <text evidence="5">The sequence shown here is derived from an EMBL/GenBank/DDBJ whole genome shotgun (WGS) entry which is preliminary data.</text>
</comment>
<dbReference type="Gene3D" id="3.30.2400.10">
    <property type="entry name" value="Major capsid protein gp5"/>
    <property type="match status" value="1"/>
</dbReference>
<dbReference type="SUPFAM" id="SSF56563">
    <property type="entry name" value="Major capsid protein gp5"/>
    <property type="match status" value="1"/>
</dbReference>
<dbReference type="EMBL" id="LAZR01000391">
    <property type="protein sequence ID" value="KKN71032.1"/>
    <property type="molecule type" value="Genomic_DNA"/>
</dbReference>
<comment type="subcellular location">
    <subcellularLocation>
        <location evidence="1">Virion</location>
    </subcellularLocation>
</comment>